<organism evidence="1 2">
    <name type="scientific">Fructilactobacillus sanfranciscensis</name>
    <name type="common">Lactobacillus sanfranciscensis</name>
    <dbReference type="NCBI Taxonomy" id="1625"/>
    <lineage>
        <taxon>Bacteria</taxon>
        <taxon>Bacillati</taxon>
        <taxon>Bacillota</taxon>
        <taxon>Bacilli</taxon>
        <taxon>Lactobacillales</taxon>
        <taxon>Lactobacillaceae</taxon>
        <taxon>Fructilactobacillus</taxon>
    </lineage>
</organism>
<dbReference type="SUPFAM" id="SSF117396">
    <property type="entry name" value="TM1631-like"/>
    <property type="match status" value="1"/>
</dbReference>
<dbReference type="InterPro" id="IPR002763">
    <property type="entry name" value="DUF72"/>
</dbReference>
<dbReference type="EMBL" id="QFCR01000011">
    <property type="protein sequence ID" value="TNK90356.1"/>
    <property type="molecule type" value="Genomic_DNA"/>
</dbReference>
<dbReference type="AlphaFoldDB" id="A0A5C4TJR8"/>
<evidence type="ECO:0000313" key="1">
    <source>
        <dbReference type="EMBL" id="TNK90356.1"/>
    </source>
</evidence>
<reference evidence="1 2" key="1">
    <citation type="submission" date="2018-05" db="EMBL/GenBank/DDBJ databases">
        <title>Lactobacillus sanfranciscensis Ah4 draft denome sequence.</title>
        <authorList>
            <person name="Zhang G."/>
        </authorList>
    </citation>
    <scope>NUCLEOTIDE SEQUENCE [LARGE SCALE GENOMIC DNA]</scope>
    <source>
        <strain evidence="1 2">Ah4</strain>
    </source>
</reference>
<dbReference type="Proteomes" id="UP000313312">
    <property type="component" value="Unassembled WGS sequence"/>
</dbReference>
<dbReference type="RefSeq" id="WP_139562413.1">
    <property type="nucleotide sequence ID" value="NZ_JARBEV010000009.1"/>
</dbReference>
<name>A0A5C4TJR8_FRUSA</name>
<proteinExistence type="predicted"/>
<dbReference type="Gene3D" id="3.20.20.410">
    <property type="entry name" value="Protein of unknown function UPF0759"/>
    <property type="match status" value="1"/>
</dbReference>
<dbReference type="PANTHER" id="PTHR30348:SF13">
    <property type="entry name" value="UPF0759 PROTEIN YUNF"/>
    <property type="match status" value="1"/>
</dbReference>
<comment type="caution">
    <text evidence="1">The sequence shown here is derived from an EMBL/GenBank/DDBJ whole genome shotgun (WGS) entry which is preliminary data.</text>
</comment>
<gene>
    <name evidence="1" type="ORF">DID87_04445</name>
</gene>
<dbReference type="InterPro" id="IPR036520">
    <property type="entry name" value="UPF0759_sf"/>
</dbReference>
<protein>
    <submittedName>
        <fullName evidence="1">DUF72 domain-containing protein</fullName>
    </submittedName>
</protein>
<sequence>MIKIGLATWTDHPYLSEQHKPKITLPEYTDFFPIVEVDSPFYAIPKVEWVQKWVSDVPDDFQFIVKANSKMTKTPMRNQLELSDEELEKLFVRFKEAFQQMIDTGKLASFLFQFPPSFACNQTNIQYLRQIRQWMGKLPLSIEFRNSSWVGPEIGKDAADFLSSLKMTEVVVDEPHQLYNGVPFTPVITNRNFVYLRLHGQNEAAWAKETRERYRYRYSKLELERIAKVAVELSQSADEVAIIFNNNTGKAAAKNAIQLQEILHLKGNQQAAMQLDLF</sequence>
<evidence type="ECO:0000313" key="2">
    <source>
        <dbReference type="Proteomes" id="UP000313312"/>
    </source>
</evidence>
<dbReference type="Pfam" id="PF01904">
    <property type="entry name" value="DUF72"/>
    <property type="match status" value="1"/>
</dbReference>
<accession>A0A5C4TJR8</accession>
<dbReference type="PANTHER" id="PTHR30348">
    <property type="entry name" value="UNCHARACTERIZED PROTEIN YECE"/>
    <property type="match status" value="1"/>
</dbReference>